<organism evidence="2 3">
    <name type="scientific">Lacrimispora xylanisolvens</name>
    <dbReference type="NCBI Taxonomy" id="384636"/>
    <lineage>
        <taxon>Bacteria</taxon>
        <taxon>Bacillati</taxon>
        <taxon>Bacillota</taxon>
        <taxon>Clostridia</taxon>
        <taxon>Lachnospirales</taxon>
        <taxon>Lachnospiraceae</taxon>
        <taxon>Lacrimispora</taxon>
    </lineage>
</organism>
<keyword evidence="3" id="KW-1185">Reference proteome</keyword>
<dbReference type="PROSITE" id="PS51257">
    <property type="entry name" value="PROKAR_LIPOPROTEIN"/>
    <property type="match status" value="1"/>
</dbReference>
<evidence type="ECO:0000259" key="1">
    <source>
        <dbReference type="Pfam" id="PF13349"/>
    </source>
</evidence>
<dbReference type="InterPro" id="IPR025164">
    <property type="entry name" value="Toastrack_DUF4097"/>
</dbReference>
<evidence type="ECO:0000313" key="2">
    <source>
        <dbReference type="EMBL" id="PPK80089.1"/>
    </source>
</evidence>
<name>A0A2S6HR61_9FIRM</name>
<dbReference type="Pfam" id="PF13349">
    <property type="entry name" value="DUF4097"/>
    <property type="match status" value="1"/>
</dbReference>
<accession>A0A2S6HR61</accession>
<evidence type="ECO:0000313" key="3">
    <source>
        <dbReference type="Proteomes" id="UP000237749"/>
    </source>
</evidence>
<reference evidence="2 3" key="1">
    <citation type="submission" date="2018-02" db="EMBL/GenBank/DDBJ databases">
        <title>Genomic Encyclopedia of Archaeal and Bacterial Type Strains, Phase II (KMG-II): from individual species to whole genera.</title>
        <authorList>
            <person name="Goeker M."/>
        </authorList>
    </citation>
    <scope>NUCLEOTIDE SEQUENCE [LARGE SCALE GENOMIC DNA]</scope>
    <source>
        <strain evidence="2 3">DSM 3808</strain>
    </source>
</reference>
<dbReference type="RefSeq" id="WP_104437427.1">
    <property type="nucleotide sequence ID" value="NZ_PTJA01000007.1"/>
</dbReference>
<protein>
    <submittedName>
        <fullName evidence="2">Putative adhesin</fullName>
    </submittedName>
</protein>
<comment type="caution">
    <text evidence="2">The sequence shown here is derived from an EMBL/GenBank/DDBJ whole genome shotgun (WGS) entry which is preliminary data.</text>
</comment>
<dbReference type="AlphaFoldDB" id="A0A2S6HR61"/>
<feature type="domain" description="DUF4097" evidence="1">
    <location>
        <begin position="82"/>
        <end position="300"/>
    </location>
</feature>
<dbReference type="EMBL" id="PTJA01000007">
    <property type="protein sequence ID" value="PPK80089.1"/>
    <property type="molecule type" value="Genomic_DNA"/>
</dbReference>
<dbReference type="Proteomes" id="UP000237749">
    <property type="component" value="Unassembled WGS sequence"/>
</dbReference>
<sequence>MKRNSILIACTTFFLFGIISGCGGQKATALVNTLTFDTDDFDRLRLDYDADDIYVLESDQSKVILKEYMNENKGSYYARTSLKYGELLITEGKRPRRSSFESYIEIYIPKNNTKNLSLHSTSGTIRSEIVLIVPGDFGVDTTSGNVEISNVKASAIKASSANGSLSFKNIDTEKFDVQTANAATLMDEINGTINYQSKGGTLNADQLRGSGSFHASGEGSLDLSYYDVTGNISAYSKNGTLTVILPDTLAFQFSAVTKQGSINTSFTDQLESTKHTAWGSVGSSPDITIALETRNGDMKVSRQSYEKK</sequence>
<proteinExistence type="predicted"/>
<gene>
    <name evidence="2" type="ORF">BXY41_10717</name>
</gene>